<keyword evidence="12" id="KW-0325">Glycoprotein</keyword>
<dbReference type="GO" id="GO:0045065">
    <property type="term" value="P:cytotoxic T cell differentiation"/>
    <property type="evidence" value="ECO:0000318"/>
    <property type="project" value="GO_Central"/>
</dbReference>
<dbReference type="InterPro" id="IPR007110">
    <property type="entry name" value="Ig-like_dom"/>
</dbReference>
<evidence type="ECO:0000256" key="9">
    <source>
        <dbReference type="ARBA" id="ARBA00023136"/>
    </source>
</evidence>
<evidence type="ECO:0000256" key="12">
    <source>
        <dbReference type="ARBA" id="ARBA00023180"/>
    </source>
</evidence>
<dbReference type="Pfam" id="PF07686">
    <property type="entry name" value="V-set"/>
    <property type="match status" value="1"/>
</dbReference>
<keyword evidence="7" id="KW-1133">Transmembrane helix</keyword>
<keyword evidence="9" id="KW-0472">Membrane</keyword>
<evidence type="ECO:0000256" key="5">
    <source>
        <dbReference type="ARBA" id="ARBA00022729"/>
    </source>
</evidence>
<sequence>MVAGSPALLLLLSLGLCCTGAQGQRDAVVVRFLNRSIIQPQDGERLKLDCWSNKTSQKVSWIRLDKKGNVHFILSSYKTYTTTFNGGERTSLHFEASWRVSTSRLVVKSFRAEDEGIYFCIVSINRGLHFSSGQPAFFPGQTLLHPPRLHPAPLPVPSQSCPSPTLLMARLLCPSRLITQALLLRKEPPCSPPLLVVPVLPKHTGRHAVPRHLFIASVPLRDDSYKVHNNHLLFLTSH</sequence>
<evidence type="ECO:0000259" key="16">
    <source>
        <dbReference type="PROSITE" id="PS50835"/>
    </source>
</evidence>
<name>A0A8V0Z0H2_CHICK</name>
<evidence type="ECO:0000313" key="17">
    <source>
        <dbReference type="Ensembl" id="ENSGALP00010024402.1"/>
    </source>
</evidence>
<evidence type="ECO:0000256" key="6">
    <source>
        <dbReference type="ARBA" id="ARBA00022859"/>
    </source>
</evidence>
<dbReference type="InterPro" id="IPR013106">
    <property type="entry name" value="Ig_V-set"/>
</dbReference>
<evidence type="ECO:0000256" key="3">
    <source>
        <dbReference type="ARBA" id="ARBA00022475"/>
    </source>
</evidence>
<evidence type="ECO:0000256" key="10">
    <source>
        <dbReference type="ARBA" id="ARBA00023139"/>
    </source>
</evidence>
<dbReference type="PROSITE" id="PS50835">
    <property type="entry name" value="IG_LIKE"/>
    <property type="match status" value="1"/>
</dbReference>
<dbReference type="GO" id="GO:0007166">
    <property type="term" value="P:cell surface receptor signaling pathway"/>
    <property type="evidence" value="ECO:0000318"/>
    <property type="project" value="GO_Central"/>
</dbReference>
<dbReference type="InterPro" id="IPR013783">
    <property type="entry name" value="Ig-like_fold"/>
</dbReference>
<dbReference type="GeneTree" id="ENSGT00940000156588"/>
<keyword evidence="14" id="KW-0393">Immunoglobulin domain</keyword>
<evidence type="ECO:0000256" key="11">
    <source>
        <dbReference type="ARBA" id="ARBA00023157"/>
    </source>
</evidence>
<dbReference type="SUPFAM" id="SSF48726">
    <property type="entry name" value="Immunoglobulin"/>
    <property type="match status" value="1"/>
</dbReference>
<keyword evidence="13" id="KW-0449">Lipoprotein</keyword>
<dbReference type="PANTHER" id="PTHR10441:SF2">
    <property type="entry name" value="T-CELL SURFACE GLYCOPROTEIN CD8 ALPHA CHAIN"/>
    <property type="match status" value="1"/>
</dbReference>
<reference evidence="17" key="3">
    <citation type="submission" date="2025-09" db="UniProtKB">
        <authorList>
            <consortium name="Ensembl"/>
        </authorList>
    </citation>
    <scope>IDENTIFICATION</scope>
    <source>
        <strain evidence="17">broiler</strain>
    </source>
</reference>
<dbReference type="FunCoup" id="A0A8V0Z0H2">
    <property type="interactions" value="121"/>
</dbReference>
<reference evidence="17" key="2">
    <citation type="submission" date="2025-08" db="UniProtKB">
        <authorList>
            <consortium name="Ensembl"/>
        </authorList>
    </citation>
    <scope>IDENTIFICATION</scope>
    <source>
        <strain evidence="17">broiler</strain>
    </source>
</reference>
<dbReference type="InterPro" id="IPR015468">
    <property type="entry name" value="CD8_asu"/>
</dbReference>
<reference evidence="17" key="1">
    <citation type="submission" date="2020-11" db="EMBL/GenBank/DDBJ databases">
        <title>Gallus gallus (Chicken) genome, bGalGal1, GRCg7b, maternal haplotype autosomes + Z &amp; W.</title>
        <authorList>
            <person name="Warren W."/>
            <person name="Formenti G."/>
            <person name="Fedrigo O."/>
            <person name="Haase B."/>
            <person name="Mountcastle J."/>
            <person name="Balacco J."/>
            <person name="Tracey A."/>
            <person name="Schneider V."/>
            <person name="Okimoto R."/>
            <person name="Cheng H."/>
            <person name="Hawken R."/>
            <person name="Howe K."/>
            <person name="Jarvis E.D."/>
        </authorList>
    </citation>
    <scope>NUCLEOTIDE SEQUENCE [LARGE SCALE GENOMIC DNA]</scope>
    <source>
        <strain evidence="17">Broiler</strain>
    </source>
</reference>
<feature type="signal peptide" evidence="15">
    <location>
        <begin position="1"/>
        <end position="23"/>
    </location>
</feature>
<dbReference type="Gene3D" id="2.60.40.10">
    <property type="entry name" value="Immunoglobulins"/>
    <property type="match status" value="1"/>
</dbReference>
<evidence type="ECO:0000256" key="7">
    <source>
        <dbReference type="ARBA" id="ARBA00022989"/>
    </source>
</evidence>
<dbReference type="PANTHER" id="PTHR10441">
    <property type="entry name" value="CD8 ALPHA CHAIN"/>
    <property type="match status" value="1"/>
</dbReference>
<accession>A0A8V0Z0H2</accession>
<keyword evidence="8" id="KW-1064">Adaptive immunity</keyword>
<dbReference type="GO" id="GO:0002456">
    <property type="term" value="P:T cell mediated immunity"/>
    <property type="evidence" value="ECO:0000318"/>
    <property type="project" value="GO_Central"/>
</dbReference>
<dbReference type="InterPro" id="IPR003599">
    <property type="entry name" value="Ig_sub"/>
</dbReference>
<proteinExistence type="predicted"/>
<comment type="subcellular location">
    <subcellularLocation>
        <location evidence="1">Cell membrane</location>
        <topology evidence="1">Single-pass type I membrane protein</topology>
    </subcellularLocation>
</comment>
<organism evidence="17 18">
    <name type="scientific">Gallus gallus</name>
    <name type="common">Chicken</name>
    <dbReference type="NCBI Taxonomy" id="9031"/>
    <lineage>
        <taxon>Eukaryota</taxon>
        <taxon>Metazoa</taxon>
        <taxon>Chordata</taxon>
        <taxon>Craniata</taxon>
        <taxon>Vertebrata</taxon>
        <taxon>Euteleostomi</taxon>
        <taxon>Archelosauria</taxon>
        <taxon>Archosauria</taxon>
        <taxon>Dinosauria</taxon>
        <taxon>Saurischia</taxon>
        <taxon>Theropoda</taxon>
        <taxon>Coelurosauria</taxon>
        <taxon>Aves</taxon>
        <taxon>Neognathae</taxon>
        <taxon>Galloanserae</taxon>
        <taxon>Galliformes</taxon>
        <taxon>Phasianidae</taxon>
        <taxon>Phasianinae</taxon>
        <taxon>Gallus</taxon>
    </lineage>
</organism>
<keyword evidence="5 15" id="KW-0732">Signal</keyword>
<evidence type="ECO:0000256" key="2">
    <source>
        <dbReference type="ARBA" id="ARBA00021525"/>
    </source>
</evidence>
<feature type="domain" description="Ig-like" evidence="16">
    <location>
        <begin position="6"/>
        <end position="131"/>
    </location>
</feature>
<evidence type="ECO:0000256" key="8">
    <source>
        <dbReference type="ARBA" id="ARBA00023130"/>
    </source>
</evidence>
<evidence type="ECO:0000256" key="1">
    <source>
        <dbReference type="ARBA" id="ARBA00004251"/>
    </source>
</evidence>
<keyword evidence="3" id="KW-1003">Cell membrane</keyword>
<feature type="chain" id="PRO_5036475445" description="T-cell surface glycoprotein CD8 alpha chain" evidence="15">
    <location>
        <begin position="24"/>
        <end position="238"/>
    </location>
</feature>
<protein>
    <recommendedName>
        <fullName evidence="2">T-cell surface glycoprotein CD8 alpha chain</fullName>
    </recommendedName>
</protein>
<keyword evidence="6" id="KW-0391">Immunity</keyword>
<dbReference type="AlphaFoldDB" id="A0A8V0Z0H2"/>
<dbReference type="Ensembl" id="ENSGALT00010041722.1">
    <property type="protein sequence ID" value="ENSGALP00010024402.1"/>
    <property type="gene ID" value="ENSGALG00010017306.1"/>
</dbReference>
<dbReference type="SMART" id="SM00409">
    <property type="entry name" value="IG"/>
    <property type="match status" value="1"/>
</dbReference>
<dbReference type="InterPro" id="IPR036179">
    <property type="entry name" value="Ig-like_dom_sf"/>
</dbReference>
<keyword evidence="10" id="KW-0564">Palmitate</keyword>
<evidence type="ECO:0000256" key="4">
    <source>
        <dbReference type="ARBA" id="ARBA00022692"/>
    </source>
</evidence>
<evidence type="ECO:0000313" key="18">
    <source>
        <dbReference type="Proteomes" id="UP000000539"/>
    </source>
</evidence>
<keyword evidence="4" id="KW-0812">Transmembrane</keyword>
<evidence type="ECO:0000256" key="14">
    <source>
        <dbReference type="ARBA" id="ARBA00023319"/>
    </source>
</evidence>
<dbReference type="FunFam" id="2.60.40.10:FF:001514">
    <property type="entry name" value="CD8 alpha chain"/>
    <property type="match status" value="1"/>
</dbReference>
<dbReference type="GO" id="GO:0009897">
    <property type="term" value="C:external side of plasma membrane"/>
    <property type="evidence" value="ECO:0000318"/>
    <property type="project" value="GO_Central"/>
</dbReference>
<keyword evidence="18" id="KW-1185">Reference proteome</keyword>
<dbReference type="Proteomes" id="UP000000539">
    <property type="component" value="Chromosome 4"/>
</dbReference>
<evidence type="ECO:0000256" key="13">
    <source>
        <dbReference type="ARBA" id="ARBA00023288"/>
    </source>
</evidence>
<evidence type="ECO:0000256" key="15">
    <source>
        <dbReference type="SAM" id="SignalP"/>
    </source>
</evidence>
<keyword evidence="11" id="KW-1015">Disulfide bond</keyword>